<proteinExistence type="predicted"/>
<dbReference type="HOGENOM" id="CLU_1403317_0_0_1"/>
<evidence type="ECO:0000313" key="2">
    <source>
        <dbReference type="EMBL" id="AEO60399.1"/>
    </source>
</evidence>
<feature type="region of interest" description="Disordered" evidence="1">
    <location>
        <begin position="21"/>
        <end position="74"/>
    </location>
</feature>
<name>G2QIY0_THET4</name>
<keyword evidence="3" id="KW-1185">Reference proteome</keyword>
<sequence>MAPEHHSQLGAQYHTMNIKSQDATQHPAPTSTPRTTSFPLSTWSTPKNHPTTLRLGATKPEQHPPKTLPYYARSRGINQPPERLVKKQESAMCYYQRIWWGCGCYFGVILLRRCEHRNTPRCQRRHLLDRWHLATYCPHHRDPPLQLTYDAVATAAAAAAIAAKTSARAVVAPPPVQQRPAILAKETAAVAASD</sequence>
<reference evidence="2 3" key="1">
    <citation type="journal article" date="2011" name="Nat. Biotechnol.">
        <title>Comparative genomic analysis of the thermophilic biomass-degrading fungi Myceliophthora thermophila and Thielavia terrestris.</title>
        <authorList>
            <person name="Berka R.M."/>
            <person name="Grigoriev I.V."/>
            <person name="Otillar R."/>
            <person name="Salamov A."/>
            <person name="Grimwood J."/>
            <person name="Reid I."/>
            <person name="Ishmael N."/>
            <person name="John T."/>
            <person name="Darmond C."/>
            <person name="Moisan M.-C."/>
            <person name="Henrissat B."/>
            <person name="Coutinho P.M."/>
            <person name="Lombard V."/>
            <person name="Natvig D.O."/>
            <person name="Lindquist E."/>
            <person name="Schmutz J."/>
            <person name="Lucas S."/>
            <person name="Harris P."/>
            <person name="Powlowski J."/>
            <person name="Bellemare A."/>
            <person name="Taylor D."/>
            <person name="Butler G."/>
            <person name="de Vries R.P."/>
            <person name="Allijn I.E."/>
            <person name="van den Brink J."/>
            <person name="Ushinsky S."/>
            <person name="Storms R."/>
            <person name="Powell A.J."/>
            <person name="Paulsen I.T."/>
            <person name="Elbourne L.D.H."/>
            <person name="Baker S.E."/>
            <person name="Magnuson J."/>
            <person name="LaBoissiere S."/>
            <person name="Clutterbuck A.J."/>
            <person name="Martinez D."/>
            <person name="Wogulis M."/>
            <person name="de Leon A.L."/>
            <person name="Rey M.W."/>
            <person name="Tsang A."/>
        </authorList>
    </citation>
    <scope>NUCLEOTIDE SEQUENCE [LARGE SCALE GENOMIC DNA]</scope>
    <source>
        <strain evidence="3">ATCC 42464 / BCRC 31852 / DSM 1799</strain>
    </source>
</reference>
<dbReference type="InParanoid" id="G2QIY0"/>
<dbReference type="eggNOG" id="ENOG502RQ6H">
    <property type="taxonomic scope" value="Eukaryota"/>
</dbReference>
<dbReference type="EMBL" id="CP003006">
    <property type="protein sequence ID" value="AEO60399.1"/>
    <property type="molecule type" value="Genomic_DNA"/>
</dbReference>
<accession>G2QIY0</accession>
<dbReference type="AlphaFoldDB" id="G2QIY0"/>
<feature type="compositionally biased region" description="Polar residues" evidence="1">
    <location>
        <begin position="21"/>
        <end position="51"/>
    </location>
</feature>
<gene>
    <name evidence="2" type="ORF">MYCTH_2129497</name>
</gene>
<dbReference type="GeneID" id="11511404"/>
<evidence type="ECO:0000256" key="1">
    <source>
        <dbReference type="SAM" id="MobiDB-lite"/>
    </source>
</evidence>
<organism evidence="2 3">
    <name type="scientific">Thermothelomyces thermophilus (strain ATCC 42464 / BCRC 31852 / DSM 1799)</name>
    <name type="common">Sporotrichum thermophile</name>
    <dbReference type="NCBI Taxonomy" id="573729"/>
    <lineage>
        <taxon>Eukaryota</taxon>
        <taxon>Fungi</taxon>
        <taxon>Dikarya</taxon>
        <taxon>Ascomycota</taxon>
        <taxon>Pezizomycotina</taxon>
        <taxon>Sordariomycetes</taxon>
        <taxon>Sordariomycetidae</taxon>
        <taxon>Sordariales</taxon>
        <taxon>Chaetomiaceae</taxon>
        <taxon>Thermothelomyces</taxon>
    </lineage>
</organism>
<dbReference type="VEuPathDB" id="FungiDB:MYCTH_2129497"/>
<evidence type="ECO:0000313" key="3">
    <source>
        <dbReference type="Proteomes" id="UP000007322"/>
    </source>
</evidence>
<protein>
    <submittedName>
        <fullName evidence="2">Uncharacterized protein</fullName>
    </submittedName>
</protein>
<dbReference type="RefSeq" id="XP_003665644.1">
    <property type="nucleotide sequence ID" value="XM_003665596.1"/>
</dbReference>
<dbReference type="Proteomes" id="UP000007322">
    <property type="component" value="Chromosome 5"/>
</dbReference>
<dbReference type="KEGG" id="mtm:MYCTH_2129497"/>